<dbReference type="Pfam" id="PF02698">
    <property type="entry name" value="DUF218"/>
    <property type="match status" value="1"/>
</dbReference>
<reference evidence="2 3" key="1">
    <citation type="submission" date="2019-07" db="EMBL/GenBank/DDBJ databases">
        <title>Genome sequence of 2 isolates from Red Sea Mangroves.</title>
        <authorList>
            <person name="Sefrji F."/>
            <person name="Michoud G."/>
            <person name="Merlino G."/>
            <person name="Daffonchio D."/>
        </authorList>
    </citation>
    <scope>NUCLEOTIDE SEQUENCE [LARGE SCALE GENOMIC DNA]</scope>
    <source>
        <strain evidence="2 3">R1DC41</strain>
    </source>
</reference>
<evidence type="ECO:0000313" key="3">
    <source>
        <dbReference type="Proteomes" id="UP000593626"/>
    </source>
</evidence>
<dbReference type="InterPro" id="IPR003848">
    <property type="entry name" value="DUF218"/>
</dbReference>
<proteinExistence type="predicted"/>
<dbReference type="CDD" id="cd06259">
    <property type="entry name" value="YdcF-like"/>
    <property type="match status" value="1"/>
</dbReference>
<dbReference type="PANTHER" id="PTHR30336:SF20">
    <property type="entry name" value="DUF218 DOMAIN-CONTAINING PROTEIN"/>
    <property type="match status" value="1"/>
</dbReference>
<keyword evidence="3" id="KW-1185">Reference proteome</keyword>
<dbReference type="EMBL" id="CP049742">
    <property type="protein sequence ID" value="QPC48295.1"/>
    <property type="molecule type" value="Genomic_DNA"/>
</dbReference>
<accession>A0A7S8CE41</accession>
<name>A0A7S8CE41_9BACI</name>
<evidence type="ECO:0000259" key="1">
    <source>
        <dbReference type="Pfam" id="PF02698"/>
    </source>
</evidence>
<dbReference type="Gene3D" id="3.40.50.620">
    <property type="entry name" value="HUPs"/>
    <property type="match status" value="1"/>
</dbReference>
<feature type="domain" description="DUF218" evidence="1">
    <location>
        <begin position="28"/>
        <end position="172"/>
    </location>
</feature>
<dbReference type="InterPro" id="IPR014729">
    <property type="entry name" value="Rossmann-like_a/b/a_fold"/>
</dbReference>
<dbReference type="Proteomes" id="UP000593626">
    <property type="component" value="Chromosome"/>
</dbReference>
<evidence type="ECO:0000313" key="2">
    <source>
        <dbReference type="EMBL" id="QPC48295.1"/>
    </source>
</evidence>
<dbReference type="KEGG" id="mcui:G8O30_00210"/>
<organism evidence="2 3">
    <name type="scientific">Mangrovibacillus cuniculi</name>
    <dbReference type="NCBI Taxonomy" id="2593652"/>
    <lineage>
        <taxon>Bacteria</taxon>
        <taxon>Bacillati</taxon>
        <taxon>Bacillota</taxon>
        <taxon>Bacilli</taxon>
        <taxon>Bacillales</taxon>
        <taxon>Bacillaceae</taxon>
        <taxon>Mangrovibacillus</taxon>
    </lineage>
</organism>
<protein>
    <submittedName>
        <fullName evidence="2">YdcF family protein</fullName>
    </submittedName>
</protein>
<dbReference type="GO" id="GO:0005886">
    <property type="term" value="C:plasma membrane"/>
    <property type="evidence" value="ECO:0007669"/>
    <property type="project" value="TreeGrafter"/>
</dbReference>
<dbReference type="InterPro" id="IPR051599">
    <property type="entry name" value="Cell_Envelope_Assoc"/>
</dbReference>
<sequence length="214" mass="23764">MIICISFVGYATWSVWDYGKEREVEEADAAIILGAAEWNGKPSPVYEQRILHGISLFEEEKVDKLIFTGGRGTGSDFSEAEAGRNFAIEQGVPAHAILLENESQVTQENLRNAKNLVDQQGLESVVLVSDPYHMKRASLLAEYVGLDAQPSPTPTSAYQTNETKIPFFIKEVVYVMGYMIAFPAESILGEENDLDSVVAKARTWVDEVEKQITK</sequence>
<dbReference type="AlphaFoldDB" id="A0A7S8CE41"/>
<gene>
    <name evidence="2" type="ORF">G8O30_00210</name>
</gene>
<dbReference type="PANTHER" id="PTHR30336">
    <property type="entry name" value="INNER MEMBRANE PROTEIN, PROBABLE PERMEASE"/>
    <property type="match status" value="1"/>
</dbReference>